<dbReference type="InterPro" id="IPR003527">
    <property type="entry name" value="MAP_kinase_CS"/>
</dbReference>
<dbReference type="AlphaFoldDB" id="A0A0H2R9V4"/>
<dbReference type="EMBL" id="KQ086083">
    <property type="protein sequence ID" value="KLO08630.1"/>
    <property type="molecule type" value="Genomic_DNA"/>
</dbReference>
<dbReference type="InterPro" id="IPR051681">
    <property type="entry name" value="Ser/Thr_Kinases-Pseudokinases"/>
</dbReference>
<dbReference type="Proteomes" id="UP000053477">
    <property type="component" value="Unassembled WGS sequence"/>
</dbReference>
<accession>A0A0H2R9V4</accession>
<keyword evidence="4" id="KW-0547">Nucleotide-binding</keyword>
<dbReference type="SUPFAM" id="SSF56112">
    <property type="entry name" value="Protein kinase-like (PK-like)"/>
    <property type="match status" value="1"/>
</dbReference>
<feature type="domain" description="Protein kinase" evidence="7">
    <location>
        <begin position="26"/>
        <end position="309"/>
    </location>
</feature>
<gene>
    <name evidence="8" type="ORF">SCHPADRAFT_944277</name>
</gene>
<protein>
    <recommendedName>
        <fullName evidence="1">mitogen-activated protein kinase</fullName>
        <ecNumber evidence="1">2.7.11.24</ecNumber>
    </recommendedName>
</protein>
<keyword evidence="3" id="KW-0808">Transferase</keyword>
<proteinExistence type="predicted"/>
<evidence type="ECO:0000256" key="6">
    <source>
        <dbReference type="ARBA" id="ARBA00022840"/>
    </source>
</evidence>
<keyword evidence="6" id="KW-0067">ATP-binding</keyword>
<evidence type="ECO:0000256" key="1">
    <source>
        <dbReference type="ARBA" id="ARBA00012411"/>
    </source>
</evidence>
<organism evidence="8 9">
    <name type="scientific">Schizopora paradoxa</name>
    <dbReference type="NCBI Taxonomy" id="27342"/>
    <lineage>
        <taxon>Eukaryota</taxon>
        <taxon>Fungi</taxon>
        <taxon>Dikarya</taxon>
        <taxon>Basidiomycota</taxon>
        <taxon>Agaricomycotina</taxon>
        <taxon>Agaricomycetes</taxon>
        <taxon>Hymenochaetales</taxon>
        <taxon>Schizoporaceae</taxon>
        <taxon>Schizopora</taxon>
    </lineage>
</organism>
<keyword evidence="9" id="KW-1185">Reference proteome</keyword>
<dbReference type="SMART" id="SM00220">
    <property type="entry name" value="S_TKc"/>
    <property type="match status" value="1"/>
</dbReference>
<dbReference type="PANTHER" id="PTHR44329">
    <property type="entry name" value="SERINE/THREONINE-PROTEIN KINASE TNNI3K-RELATED"/>
    <property type="match status" value="1"/>
</dbReference>
<dbReference type="Gene3D" id="1.10.510.10">
    <property type="entry name" value="Transferase(Phosphotransferase) domain 1"/>
    <property type="match status" value="1"/>
</dbReference>
<evidence type="ECO:0000313" key="8">
    <source>
        <dbReference type="EMBL" id="KLO08630.1"/>
    </source>
</evidence>
<name>A0A0H2R9V4_9AGAM</name>
<dbReference type="PANTHER" id="PTHR44329:SF288">
    <property type="entry name" value="MITOGEN-ACTIVATED PROTEIN KINASE KINASE KINASE 20"/>
    <property type="match status" value="1"/>
</dbReference>
<dbReference type="PROSITE" id="PS01351">
    <property type="entry name" value="MAPK"/>
    <property type="match status" value="1"/>
</dbReference>
<dbReference type="OrthoDB" id="68483at2759"/>
<keyword evidence="2" id="KW-0723">Serine/threonine-protein kinase</keyword>
<dbReference type="InterPro" id="IPR008271">
    <property type="entry name" value="Ser/Thr_kinase_AS"/>
</dbReference>
<dbReference type="InParanoid" id="A0A0H2R9V4"/>
<evidence type="ECO:0000256" key="4">
    <source>
        <dbReference type="ARBA" id="ARBA00022741"/>
    </source>
</evidence>
<evidence type="ECO:0000256" key="3">
    <source>
        <dbReference type="ARBA" id="ARBA00022679"/>
    </source>
</evidence>
<evidence type="ECO:0000313" key="9">
    <source>
        <dbReference type="Proteomes" id="UP000053477"/>
    </source>
</evidence>
<dbReference type="EC" id="2.7.11.24" evidence="1"/>
<reference evidence="8 9" key="1">
    <citation type="submission" date="2015-04" db="EMBL/GenBank/DDBJ databases">
        <title>Complete genome sequence of Schizopora paradoxa KUC8140, a cosmopolitan wood degrader in East Asia.</title>
        <authorList>
            <consortium name="DOE Joint Genome Institute"/>
            <person name="Min B."/>
            <person name="Park H."/>
            <person name="Jang Y."/>
            <person name="Kim J.-J."/>
            <person name="Kim K.H."/>
            <person name="Pangilinan J."/>
            <person name="Lipzen A."/>
            <person name="Riley R."/>
            <person name="Grigoriev I.V."/>
            <person name="Spatafora J.W."/>
            <person name="Choi I.-G."/>
        </authorList>
    </citation>
    <scope>NUCLEOTIDE SEQUENCE [LARGE SCALE GENOMIC DNA]</scope>
    <source>
        <strain evidence="8 9">KUC8140</strain>
    </source>
</reference>
<evidence type="ECO:0000256" key="5">
    <source>
        <dbReference type="ARBA" id="ARBA00022777"/>
    </source>
</evidence>
<dbReference type="GO" id="GO:0004707">
    <property type="term" value="F:MAP kinase activity"/>
    <property type="evidence" value="ECO:0007669"/>
    <property type="project" value="UniProtKB-EC"/>
</dbReference>
<evidence type="ECO:0000259" key="7">
    <source>
        <dbReference type="PROSITE" id="PS50011"/>
    </source>
</evidence>
<dbReference type="GO" id="GO:0005524">
    <property type="term" value="F:ATP binding"/>
    <property type="evidence" value="ECO:0007669"/>
    <property type="project" value="UniProtKB-KW"/>
</dbReference>
<keyword evidence="5 8" id="KW-0418">Kinase</keyword>
<sequence length="312" mass="35688">MDLTNKLIDLANDYKIRVFEESDFVPDKSTSTGKDGYVNIYEAYEKANPSNKVMIKKFQRIAEATIMGLHSRQGQFVQERMWKYFKRECRVWNCDGIDHPNIIRFLGVMKQPDLQLPVFVTQLASLGNLYMCIVDGRAKTFELHKKMKLMCDVAEGLSFLHKRDVVHRDLKPSNIMLNRDSDGSEKALLGDFGSAKDLQGMLEFEVSTHMATIAYCSPEHLQNPREISSAKDMWSFGCVLAEFVTCTIGLWPPEQRVESVQLSLLRGEHPPRPPSLSETDTIWIFIEACCWCKKPEERVTAKEAASELIQIK</sequence>
<dbReference type="STRING" id="27342.A0A0H2R9V4"/>
<dbReference type="PROSITE" id="PS00108">
    <property type="entry name" value="PROTEIN_KINASE_ST"/>
    <property type="match status" value="1"/>
</dbReference>
<dbReference type="Pfam" id="PF00069">
    <property type="entry name" value="Pkinase"/>
    <property type="match status" value="1"/>
</dbReference>
<dbReference type="InterPro" id="IPR011009">
    <property type="entry name" value="Kinase-like_dom_sf"/>
</dbReference>
<evidence type="ECO:0000256" key="2">
    <source>
        <dbReference type="ARBA" id="ARBA00022527"/>
    </source>
</evidence>
<dbReference type="PROSITE" id="PS50011">
    <property type="entry name" value="PROTEIN_KINASE_DOM"/>
    <property type="match status" value="1"/>
</dbReference>
<dbReference type="InterPro" id="IPR000719">
    <property type="entry name" value="Prot_kinase_dom"/>
</dbReference>